<keyword evidence="12" id="KW-0175">Coiled coil</keyword>
<keyword evidence="5" id="KW-0963">Cytoplasm</keyword>
<keyword evidence="9" id="KW-0282">Flagellum</keyword>
<feature type="compositionally biased region" description="Polar residues" evidence="20">
    <location>
        <begin position="262"/>
        <end position="278"/>
    </location>
</feature>
<evidence type="ECO:0000256" key="11">
    <source>
        <dbReference type="ARBA" id="ARBA00022946"/>
    </source>
</evidence>
<dbReference type="GO" id="GO:0036064">
    <property type="term" value="C:ciliary basal body"/>
    <property type="evidence" value="ECO:0007669"/>
    <property type="project" value="TreeGrafter"/>
</dbReference>
<keyword evidence="15" id="KW-0472">Membrane</keyword>
<dbReference type="GO" id="GO:0005634">
    <property type="term" value="C:nucleus"/>
    <property type="evidence" value="ECO:0007669"/>
    <property type="project" value="UniProtKB-SubCell"/>
</dbReference>
<keyword evidence="13" id="KW-0969">Cilium</keyword>
<evidence type="ECO:0000256" key="2">
    <source>
        <dbReference type="ARBA" id="ARBA00004123"/>
    </source>
</evidence>
<evidence type="ECO:0000256" key="5">
    <source>
        <dbReference type="ARBA" id="ARBA00022490"/>
    </source>
</evidence>
<dbReference type="PANTHER" id="PTHR21223:SF4">
    <property type="entry name" value="CBY1-INTERACTING BAR DOMAIN-CONTAINING PROTEIN 1"/>
    <property type="match status" value="1"/>
</dbReference>
<dbReference type="CDD" id="cd07598">
    <property type="entry name" value="BAR_FAM92"/>
    <property type="match status" value="1"/>
</dbReference>
<keyword evidence="17" id="KW-0539">Nucleus</keyword>
<comment type="subcellular location">
    <subcellularLocation>
        <location evidence="3">Cell projection</location>
        <location evidence="3">Cilium</location>
        <location evidence="3">Flagellum</location>
    </subcellularLocation>
    <subcellularLocation>
        <location evidence="1">Cytoplasm</location>
        <location evidence="1">Cytoskeleton</location>
        <location evidence="1">Microtubule organizing center</location>
        <location evidence="1">Centrosome</location>
        <location evidence="1">Centriole</location>
    </subcellularLocation>
    <subcellularLocation>
        <location evidence="4">Mitochondrion inner membrane</location>
        <topology evidence="4">Peripheral membrane protein</topology>
        <orientation evidence="4">Matrix side</orientation>
    </subcellularLocation>
    <subcellularLocation>
        <location evidence="2">Nucleus</location>
    </subcellularLocation>
</comment>
<evidence type="ECO:0000256" key="3">
    <source>
        <dbReference type="ARBA" id="ARBA00004230"/>
    </source>
</evidence>
<evidence type="ECO:0000256" key="14">
    <source>
        <dbReference type="ARBA" id="ARBA00023128"/>
    </source>
</evidence>
<feature type="region of interest" description="Disordered" evidence="20">
    <location>
        <begin position="1"/>
        <end position="21"/>
    </location>
</feature>
<keyword evidence="10" id="KW-0744">Spermatogenesis</keyword>
<accession>V9L7A0</accession>
<dbReference type="Gene3D" id="1.20.1270.60">
    <property type="entry name" value="Arfaptin homology (AH) domain/BAR domain"/>
    <property type="match status" value="1"/>
</dbReference>
<evidence type="ECO:0000256" key="10">
    <source>
        <dbReference type="ARBA" id="ARBA00022871"/>
    </source>
</evidence>
<sequence>MFSGHSEAGAPKSQEARKRDNQNKYIQSTVANVEKYFGEFCGLFAAYVRKTARLRDKSDLLVKEIRTYAETETPNVKSGLVNFADQLATVQDYRQAQVERLEAKVIEPFKKYGNITKLKREELKVSLAAGKREAKQTAQVERIRQRNPSDRQIITQAESDLQRVTVDATRIARQLEETMDDFEKHKIKDIKKIFGDFITIEMAFHAKALEVYTTAYQHVQNIDEDEDMEAYRSSLHFETTQPRLSLVSANFLKSTNGNNSSISMLRSSKENTPGSTCKLQLDDEEEEDDDGIEEEEEDEEEEEEYVPKNT</sequence>
<evidence type="ECO:0000256" key="1">
    <source>
        <dbReference type="ARBA" id="ARBA00004114"/>
    </source>
</evidence>
<keyword evidence="11" id="KW-0809">Transit peptide</keyword>
<evidence type="ECO:0000256" key="17">
    <source>
        <dbReference type="ARBA" id="ARBA00023242"/>
    </source>
</evidence>
<dbReference type="Pfam" id="PF06730">
    <property type="entry name" value="FAM92"/>
    <property type="match status" value="1"/>
</dbReference>
<evidence type="ECO:0000256" key="8">
    <source>
        <dbReference type="ARBA" id="ARBA00022794"/>
    </source>
</evidence>
<dbReference type="GO" id="GO:0005814">
    <property type="term" value="C:centriole"/>
    <property type="evidence" value="ECO:0007669"/>
    <property type="project" value="UniProtKB-SubCell"/>
</dbReference>
<dbReference type="InterPro" id="IPR027267">
    <property type="entry name" value="AH/BAR_dom_sf"/>
</dbReference>
<evidence type="ECO:0000256" key="4">
    <source>
        <dbReference type="ARBA" id="ARBA00004443"/>
    </source>
</evidence>
<keyword evidence="7" id="KW-0999">Mitochondrion inner membrane</keyword>
<evidence type="ECO:0000256" key="7">
    <source>
        <dbReference type="ARBA" id="ARBA00022792"/>
    </source>
</evidence>
<organism evidence="21">
    <name type="scientific">Callorhinchus milii</name>
    <name type="common">Ghost shark</name>
    <dbReference type="NCBI Taxonomy" id="7868"/>
    <lineage>
        <taxon>Eukaryota</taxon>
        <taxon>Metazoa</taxon>
        <taxon>Chordata</taxon>
        <taxon>Craniata</taxon>
        <taxon>Vertebrata</taxon>
        <taxon>Chondrichthyes</taxon>
        <taxon>Holocephali</taxon>
        <taxon>Chimaeriformes</taxon>
        <taxon>Callorhinchidae</taxon>
        <taxon>Callorhinchus</taxon>
    </lineage>
</organism>
<evidence type="ECO:0000256" key="13">
    <source>
        <dbReference type="ARBA" id="ARBA00023069"/>
    </source>
</evidence>
<dbReference type="InterPro" id="IPR035590">
    <property type="entry name" value="BAR_CBAR1/2"/>
</dbReference>
<evidence type="ECO:0000256" key="18">
    <source>
        <dbReference type="ARBA" id="ARBA00023273"/>
    </source>
</evidence>
<reference evidence="21" key="1">
    <citation type="journal article" date="2014" name="Nature">
        <title>Elephant shark genome provides unique insights into gnathostome evolution.</title>
        <authorList>
            <consortium name="International Elephant Shark Genome Sequencing Consortium"/>
            <person name="Venkatesh B."/>
            <person name="Lee A.P."/>
            <person name="Ravi V."/>
            <person name="Maurya A.K."/>
            <person name="Lian M.M."/>
            <person name="Swann J.B."/>
            <person name="Ohta Y."/>
            <person name="Flajnik M.F."/>
            <person name="Sutoh Y."/>
            <person name="Kasahara M."/>
            <person name="Hoon S."/>
            <person name="Gangu V."/>
            <person name="Roy S.W."/>
            <person name="Irimia M."/>
            <person name="Korzh V."/>
            <person name="Kondrychyn I."/>
            <person name="Lim Z.W."/>
            <person name="Tay B.H."/>
            <person name="Tohari S."/>
            <person name="Kong K.W."/>
            <person name="Ho S."/>
            <person name="Lorente-Galdos B."/>
            <person name="Quilez J."/>
            <person name="Marques-Bonet T."/>
            <person name="Raney B.J."/>
            <person name="Ingham P.W."/>
            <person name="Tay A."/>
            <person name="Hillier L.W."/>
            <person name="Minx P."/>
            <person name="Boehm T."/>
            <person name="Wilson R.K."/>
            <person name="Brenner S."/>
            <person name="Warren W.C."/>
        </authorList>
    </citation>
    <scope>NUCLEOTIDE SEQUENCE</scope>
    <source>
        <tissue evidence="21">Ovary</tissue>
    </source>
</reference>
<keyword evidence="8" id="KW-0970">Cilium biogenesis/degradation</keyword>
<keyword evidence="6" id="KW-0221">Differentiation</keyword>
<dbReference type="SUPFAM" id="SSF103657">
    <property type="entry name" value="BAR/IMD domain-like"/>
    <property type="match status" value="1"/>
</dbReference>
<evidence type="ECO:0000256" key="15">
    <source>
        <dbReference type="ARBA" id="ARBA00023136"/>
    </source>
</evidence>
<keyword evidence="16" id="KW-0206">Cytoskeleton</keyword>
<dbReference type="GO" id="GO:0031514">
    <property type="term" value="C:motile cilium"/>
    <property type="evidence" value="ECO:0007669"/>
    <property type="project" value="UniProtKB-SubCell"/>
</dbReference>
<keyword evidence="14" id="KW-0496">Mitochondrion</keyword>
<evidence type="ECO:0000256" key="19">
    <source>
        <dbReference type="ARBA" id="ARBA00029449"/>
    </source>
</evidence>
<dbReference type="PANTHER" id="PTHR21223">
    <property type="entry name" value="CBY1-INTERACTING BAR DOMAIN-CONTAINING PROTEIN HOMOLOG"/>
    <property type="match status" value="1"/>
</dbReference>
<feature type="compositionally biased region" description="Acidic residues" evidence="20">
    <location>
        <begin position="282"/>
        <end position="304"/>
    </location>
</feature>
<evidence type="ECO:0000256" key="12">
    <source>
        <dbReference type="ARBA" id="ARBA00023054"/>
    </source>
</evidence>
<dbReference type="EMBL" id="JW875177">
    <property type="protein sequence ID" value="AFP07694.1"/>
    <property type="molecule type" value="mRNA"/>
</dbReference>
<dbReference type="GO" id="GO:0035869">
    <property type="term" value="C:ciliary transition zone"/>
    <property type="evidence" value="ECO:0007669"/>
    <property type="project" value="TreeGrafter"/>
</dbReference>
<evidence type="ECO:0000256" key="16">
    <source>
        <dbReference type="ARBA" id="ARBA00023212"/>
    </source>
</evidence>
<evidence type="ECO:0000256" key="9">
    <source>
        <dbReference type="ARBA" id="ARBA00022846"/>
    </source>
</evidence>
<evidence type="ECO:0000313" key="21">
    <source>
        <dbReference type="EMBL" id="AFP07694.1"/>
    </source>
</evidence>
<protein>
    <submittedName>
        <fullName evidence="21">Protein FAM92A1</fullName>
    </submittedName>
</protein>
<dbReference type="GO" id="GO:0005743">
    <property type="term" value="C:mitochondrial inner membrane"/>
    <property type="evidence" value="ECO:0007669"/>
    <property type="project" value="UniProtKB-SubCell"/>
</dbReference>
<dbReference type="InterPro" id="IPR009602">
    <property type="entry name" value="CBAR/FAM92"/>
</dbReference>
<evidence type="ECO:0000256" key="20">
    <source>
        <dbReference type="SAM" id="MobiDB-lite"/>
    </source>
</evidence>
<evidence type="ECO:0000256" key="6">
    <source>
        <dbReference type="ARBA" id="ARBA00022782"/>
    </source>
</evidence>
<dbReference type="GO" id="GO:0007283">
    <property type="term" value="P:spermatogenesis"/>
    <property type="evidence" value="ECO:0007669"/>
    <property type="project" value="UniProtKB-KW"/>
</dbReference>
<feature type="region of interest" description="Disordered" evidence="20">
    <location>
        <begin position="262"/>
        <end position="310"/>
    </location>
</feature>
<dbReference type="GO" id="GO:0060271">
    <property type="term" value="P:cilium assembly"/>
    <property type="evidence" value="ECO:0007669"/>
    <property type="project" value="InterPro"/>
</dbReference>
<keyword evidence="18" id="KW-0966">Cell projection</keyword>
<dbReference type="GO" id="GO:0030154">
    <property type="term" value="P:cell differentiation"/>
    <property type="evidence" value="ECO:0007669"/>
    <property type="project" value="UniProtKB-KW"/>
</dbReference>
<dbReference type="AlphaFoldDB" id="V9L7A0"/>
<proteinExistence type="evidence at transcript level"/>
<comment type="similarity">
    <text evidence="19">Belongs to the CIBAR family.</text>
</comment>
<name>V9L7A0_CALMI</name>